<proteinExistence type="inferred from homology"/>
<protein>
    <recommendedName>
        <fullName evidence="6">Short-chain dehydrogenase</fullName>
    </recommendedName>
</protein>
<keyword evidence="3" id="KW-0560">Oxidoreductase</keyword>
<dbReference type="InterPro" id="IPR002347">
    <property type="entry name" value="SDR_fam"/>
</dbReference>
<dbReference type="Proteomes" id="UP001212841">
    <property type="component" value="Unassembled WGS sequence"/>
</dbReference>
<dbReference type="PANTHER" id="PTHR24320:SF236">
    <property type="entry name" value="SHORT-CHAIN DEHYDROGENASE-RELATED"/>
    <property type="match status" value="1"/>
</dbReference>
<evidence type="ECO:0000313" key="5">
    <source>
        <dbReference type="Proteomes" id="UP001212841"/>
    </source>
</evidence>
<evidence type="ECO:0000256" key="1">
    <source>
        <dbReference type="ARBA" id="ARBA00006484"/>
    </source>
</evidence>
<evidence type="ECO:0008006" key="6">
    <source>
        <dbReference type="Google" id="ProtNLM"/>
    </source>
</evidence>
<name>A0AAD5SCH7_9FUNG</name>
<dbReference type="EMBL" id="JADGJD010000437">
    <property type="protein sequence ID" value="KAJ3051081.1"/>
    <property type="molecule type" value="Genomic_DNA"/>
</dbReference>
<comment type="similarity">
    <text evidence="1">Belongs to the short-chain dehydrogenases/reductases (SDR) family.</text>
</comment>
<dbReference type="GO" id="GO:0016491">
    <property type="term" value="F:oxidoreductase activity"/>
    <property type="evidence" value="ECO:0007669"/>
    <property type="project" value="UniProtKB-KW"/>
</dbReference>
<dbReference type="PANTHER" id="PTHR24320">
    <property type="entry name" value="RETINOL DEHYDROGENASE"/>
    <property type="match status" value="1"/>
</dbReference>
<evidence type="ECO:0000313" key="4">
    <source>
        <dbReference type="EMBL" id="KAJ3051081.1"/>
    </source>
</evidence>
<keyword evidence="5" id="KW-1185">Reference proteome</keyword>
<evidence type="ECO:0000256" key="3">
    <source>
        <dbReference type="ARBA" id="ARBA00023002"/>
    </source>
</evidence>
<sequence>MNNFRSFLDQSFFIPTPTFTENELPDQTGKVHIVTGGYVGCGFQLVRFLYQKNAVIYVAGRSKDKADLAIKELKAEFPTSTGRLEFLTVDLSNFSTIKPAVQEFTTKEKRLDVLTNNAGVMTPPVGSKDAHGHEQQMGTNCIGPFLFTKLLLPILRQTATLPDTPQGSVRVTWGSSSVAFLTSPTDGVQFDNTGNPKIHDTPMTDYGQSKAGVFFLANEFARRYGPNGAESKNNIVSVAWNPGNLRTELQRHTGSFQHAFISLISHPAKMGAYTELFSGWSPDVTLEHGGAFVIPWGRIGTDNLRPDLLKGRDEGLARKLWDWCDAETKQYT</sequence>
<dbReference type="PRINTS" id="PR00081">
    <property type="entry name" value="GDHRDH"/>
</dbReference>
<organism evidence="4 5">
    <name type="scientific">Rhizophlyctis rosea</name>
    <dbReference type="NCBI Taxonomy" id="64517"/>
    <lineage>
        <taxon>Eukaryota</taxon>
        <taxon>Fungi</taxon>
        <taxon>Fungi incertae sedis</taxon>
        <taxon>Chytridiomycota</taxon>
        <taxon>Chytridiomycota incertae sedis</taxon>
        <taxon>Chytridiomycetes</taxon>
        <taxon>Rhizophlyctidales</taxon>
        <taxon>Rhizophlyctidaceae</taxon>
        <taxon>Rhizophlyctis</taxon>
    </lineage>
</organism>
<accession>A0AAD5SCH7</accession>
<reference evidence="4" key="1">
    <citation type="submission" date="2020-05" db="EMBL/GenBank/DDBJ databases">
        <title>Phylogenomic resolution of chytrid fungi.</title>
        <authorList>
            <person name="Stajich J.E."/>
            <person name="Amses K."/>
            <person name="Simmons R."/>
            <person name="Seto K."/>
            <person name="Myers J."/>
            <person name="Bonds A."/>
            <person name="Quandt C.A."/>
            <person name="Barry K."/>
            <person name="Liu P."/>
            <person name="Grigoriev I."/>
            <person name="Longcore J.E."/>
            <person name="James T.Y."/>
        </authorList>
    </citation>
    <scope>NUCLEOTIDE SEQUENCE</scope>
    <source>
        <strain evidence="4">JEL0318</strain>
    </source>
</reference>
<comment type="caution">
    <text evidence="4">The sequence shown here is derived from an EMBL/GenBank/DDBJ whole genome shotgun (WGS) entry which is preliminary data.</text>
</comment>
<gene>
    <name evidence="4" type="ORF">HK097_007944</name>
</gene>
<dbReference type="Pfam" id="PF00106">
    <property type="entry name" value="adh_short"/>
    <property type="match status" value="1"/>
</dbReference>
<dbReference type="SUPFAM" id="SSF51735">
    <property type="entry name" value="NAD(P)-binding Rossmann-fold domains"/>
    <property type="match status" value="1"/>
</dbReference>
<dbReference type="InterPro" id="IPR036291">
    <property type="entry name" value="NAD(P)-bd_dom_sf"/>
</dbReference>
<evidence type="ECO:0000256" key="2">
    <source>
        <dbReference type="ARBA" id="ARBA00022857"/>
    </source>
</evidence>
<keyword evidence="2" id="KW-0521">NADP</keyword>
<dbReference type="Gene3D" id="3.40.50.720">
    <property type="entry name" value="NAD(P)-binding Rossmann-like Domain"/>
    <property type="match status" value="1"/>
</dbReference>
<dbReference type="AlphaFoldDB" id="A0AAD5SCH7"/>